<feature type="non-terminal residue" evidence="1">
    <location>
        <position position="99"/>
    </location>
</feature>
<proteinExistence type="predicted"/>
<protein>
    <submittedName>
        <fullName evidence="1">912_t:CDS:1</fullName>
    </submittedName>
</protein>
<dbReference type="EMBL" id="CAJVPM010044140">
    <property type="protein sequence ID" value="CAG8713406.1"/>
    <property type="molecule type" value="Genomic_DNA"/>
</dbReference>
<name>A0ACA9PM55_9GLOM</name>
<gene>
    <name evidence="1" type="ORF">SCALOS_LOCUS10960</name>
</gene>
<evidence type="ECO:0000313" key="1">
    <source>
        <dbReference type="EMBL" id="CAG8713406.1"/>
    </source>
</evidence>
<keyword evidence="2" id="KW-1185">Reference proteome</keyword>
<reference evidence="1" key="1">
    <citation type="submission" date="2021-06" db="EMBL/GenBank/DDBJ databases">
        <authorList>
            <person name="Kallberg Y."/>
            <person name="Tangrot J."/>
            <person name="Rosling A."/>
        </authorList>
    </citation>
    <scope>NUCLEOTIDE SEQUENCE</scope>
    <source>
        <strain evidence="1">AU212A</strain>
    </source>
</reference>
<dbReference type="Proteomes" id="UP000789860">
    <property type="component" value="Unassembled WGS sequence"/>
</dbReference>
<evidence type="ECO:0000313" key="2">
    <source>
        <dbReference type="Proteomes" id="UP000789860"/>
    </source>
</evidence>
<organism evidence="1 2">
    <name type="scientific">Scutellospora calospora</name>
    <dbReference type="NCBI Taxonomy" id="85575"/>
    <lineage>
        <taxon>Eukaryota</taxon>
        <taxon>Fungi</taxon>
        <taxon>Fungi incertae sedis</taxon>
        <taxon>Mucoromycota</taxon>
        <taxon>Glomeromycotina</taxon>
        <taxon>Glomeromycetes</taxon>
        <taxon>Diversisporales</taxon>
        <taxon>Gigasporaceae</taxon>
        <taxon>Scutellospora</taxon>
    </lineage>
</organism>
<sequence length="99" mass="11590">MRITNFTLDKTRLLPILTKKFVPPMSDTQHKEPKSLSNRQLFRQIIPPHDTLREIEALNLGKSRMRKSNQFGKKLSIVGKKKLERKLGNLTIEKDEHLE</sequence>
<accession>A0ACA9PM55</accession>
<comment type="caution">
    <text evidence="1">The sequence shown here is derived from an EMBL/GenBank/DDBJ whole genome shotgun (WGS) entry which is preliminary data.</text>
</comment>